<protein>
    <recommendedName>
        <fullName evidence="5">UDP-N-acetyl-alpha-D-muramoyl-L-alanyl-L-glutamate epimerase</fullName>
    </recommendedName>
</protein>
<evidence type="ECO:0000259" key="1">
    <source>
        <dbReference type="Pfam" id="PF26298"/>
    </source>
</evidence>
<feature type="non-terminal residue" evidence="3">
    <location>
        <position position="1"/>
    </location>
</feature>
<proteinExistence type="predicted"/>
<dbReference type="Proteomes" id="UP000176803">
    <property type="component" value="Unassembled WGS sequence"/>
</dbReference>
<dbReference type="Gene3D" id="3.40.50.620">
    <property type="entry name" value="HUPs"/>
    <property type="match status" value="1"/>
</dbReference>
<dbReference type="InterPro" id="IPR058740">
    <property type="entry name" value="MurL_N"/>
</dbReference>
<organism evidence="3 4">
    <name type="scientific">Candidatus Roizmanbacteria bacterium RIFCSPHIGHO2_12_FULL_41_11</name>
    <dbReference type="NCBI Taxonomy" id="1802052"/>
    <lineage>
        <taxon>Bacteria</taxon>
        <taxon>Candidatus Roizmaniibacteriota</taxon>
    </lineage>
</organism>
<evidence type="ECO:0000259" key="2">
    <source>
        <dbReference type="Pfam" id="PF26299"/>
    </source>
</evidence>
<dbReference type="EMBL" id="MGAC01000036">
    <property type="protein sequence ID" value="OGK37609.1"/>
    <property type="molecule type" value="Genomic_DNA"/>
</dbReference>
<dbReference type="SUPFAM" id="SSF52402">
    <property type="entry name" value="Adenine nucleotide alpha hydrolases-like"/>
    <property type="match status" value="1"/>
</dbReference>
<dbReference type="InterPro" id="IPR014729">
    <property type="entry name" value="Rossmann-like_a/b/a_fold"/>
</dbReference>
<name>A0A1F7I2L4_9BACT</name>
<feature type="domain" description="MurL C-terminal" evidence="1">
    <location>
        <begin position="216"/>
        <end position="331"/>
    </location>
</feature>
<evidence type="ECO:0000313" key="4">
    <source>
        <dbReference type="Proteomes" id="UP000176803"/>
    </source>
</evidence>
<feature type="domain" description="MurL N-terminal" evidence="2">
    <location>
        <begin position="1"/>
        <end position="193"/>
    </location>
</feature>
<evidence type="ECO:0000313" key="3">
    <source>
        <dbReference type="EMBL" id="OGK37609.1"/>
    </source>
</evidence>
<reference evidence="3 4" key="1">
    <citation type="journal article" date="2016" name="Nat. Commun.">
        <title>Thousands of microbial genomes shed light on interconnected biogeochemical processes in an aquifer system.</title>
        <authorList>
            <person name="Anantharaman K."/>
            <person name="Brown C.T."/>
            <person name="Hug L.A."/>
            <person name="Sharon I."/>
            <person name="Castelle C.J."/>
            <person name="Probst A.J."/>
            <person name="Thomas B.C."/>
            <person name="Singh A."/>
            <person name="Wilkins M.J."/>
            <person name="Karaoz U."/>
            <person name="Brodie E.L."/>
            <person name="Williams K.H."/>
            <person name="Hubbard S.S."/>
            <person name="Banfield J.F."/>
        </authorList>
    </citation>
    <scope>NUCLEOTIDE SEQUENCE [LARGE SCALE GENOMIC DNA]</scope>
</reference>
<dbReference type="AlphaFoldDB" id="A0A1F7I2L4"/>
<dbReference type="Pfam" id="PF26298">
    <property type="entry name" value="MurL_epimerase_C"/>
    <property type="match status" value="1"/>
</dbReference>
<evidence type="ECO:0008006" key="5">
    <source>
        <dbReference type="Google" id="ProtNLM"/>
    </source>
</evidence>
<dbReference type="InterPro" id="IPR058741">
    <property type="entry name" value="MurL_C"/>
</dbReference>
<comment type="caution">
    <text evidence="3">The sequence shown here is derived from an EMBL/GenBank/DDBJ whole genome shotgun (WGS) entry which is preliminary data.</text>
</comment>
<accession>A0A1F7I2L4</accession>
<gene>
    <name evidence="3" type="ORF">A3F03_00100</name>
</gene>
<dbReference type="Pfam" id="PF26299">
    <property type="entry name" value="MurL_N"/>
    <property type="match status" value="1"/>
</dbReference>
<sequence length="357" mass="40790">FWNTVYRKGLGEFFYRNNLDFRQLVQFPFSQSSASQPISFPRQDRALVGIGGGKDSIVVAELLKKENYPLTAFIVETQKKHQLSRDVVYAMQIGSIQVQRVLDPHLFEINKQPGAYNGHIPISAIIAHIGLLAAVLYDYRFVIVGNEKSSNLGNLPWKGETINHQWSKSMEFERLFQAYTAQYITPDVTYFSLLRPWYDLKITQKFSQDEKYFSTFSSCNQNFKITKPSPIKPGSLWCGKCAKCAFMFVALAAFIPKKQVEDIFQANLLTDKKLRPIYQELLGVRGNKPFDCIGTPEETIVAFSEIAKKGEYAGSAIMDMVVREILSKAEDIEKRKMGIMGRYEDELIPEKFRALLI</sequence>